<feature type="signal peptide" evidence="2">
    <location>
        <begin position="1"/>
        <end position="21"/>
    </location>
</feature>
<sequence>MSKTAQWWNILAISGPWGSLAGCSRCMPRFDVALAPVYVHATCESGSFYSGKETCPDYMALPQRTTTFEPAAFSSLVRSREPIDSLPTRRQPQFVVALRGILVSSVTVVIIFMRFVMDFMPFLCEFKMQPTDYPALGQYDLKVALVNQTVVHIPFLGTLLTFWGVFSVLSTSQPLPTLPTIAFEFTMSIVCDAFFIY</sequence>
<protein>
    <submittedName>
        <fullName evidence="4">Aste57867_21556 protein</fullName>
    </submittedName>
</protein>
<evidence type="ECO:0000256" key="2">
    <source>
        <dbReference type="SAM" id="SignalP"/>
    </source>
</evidence>
<keyword evidence="2" id="KW-0732">Signal</keyword>
<keyword evidence="1" id="KW-1133">Transmembrane helix</keyword>
<keyword evidence="5" id="KW-1185">Reference proteome</keyword>
<accession>A0A485LJ75</accession>
<dbReference type="EMBL" id="VJMH01006979">
    <property type="protein sequence ID" value="KAF0686714.1"/>
    <property type="molecule type" value="Genomic_DNA"/>
</dbReference>
<dbReference type="Proteomes" id="UP000332933">
    <property type="component" value="Unassembled WGS sequence"/>
</dbReference>
<reference evidence="3" key="2">
    <citation type="submission" date="2019-06" db="EMBL/GenBank/DDBJ databases">
        <title>Genomics analysis of Aphanomyces spp. identifies a new class of oomycete effector associated with host adaptation.</title>
        <authorList>
            <person name="Gaulin E."/>
        </authorList>
    </citation>
    <scope>NUCLEOTIDE SEQUENCE</scope>
    <source>
        <strain evidence="3">CBS 578.67</strain>
    </source>
</reference>
<evidence type="ECO:0000313" key="5">
    <source>
        <dbReference type="Proteomes" id="UP000332933"/>
    </source>
</evidence>
<name>A0A485LJ75_9STRA</name>
<gene>
    <name evidence="4" type="primary">Aste57867_21556</name>
    <name evidence="3" type="ORF">As57867_021487</name>
    <name evidence="4" type="ORF">ASTE57867_21556</name>
</gene>
<dbReference type="AlphaFoldDB" id="A0A485LJ75"/>
<feature type="chain" id="PRO_5036116528" evidence="2">
    <location>
        <begin position="22"/>
        <end position="197"/>
    </location>
</feature>
<feature type="transmembrane region" description="Helical" evidence="1">
    <location>
        <begin position="149"/>
        <end position="169"/>
    </location>
</feature>
<reference evidence="4 5" key="1">
    <citation type="submission" date="2019-03" db="EMBL/GenBank/DDBJ databases">
        <authorList>
            <person name="Gaulin E."/>
            <person name="Dumas B."/>
        </authorList>
    </citation>
    <scope>NUCLEOTIDE SEQUENCE [LARGE SCALE GENOMIC DNA]</scope>
    <source>
        <strain evidence="4">CBS 568.67</strain>
    </source>
</reference>
<dbReference type="PROSITE" id="PS51257">
    <property type="entry name" value="PROKAR_LIPOPROTEIN"/>
    <property type="match status" value="1"/>
</dbReference>
<dbReference type="EMBL" id="CAADRA010007005">
    <property type="protein sequence ID" value="VFT98226.1"/>
    <property type="molecule type" value="Genomic_DNA"/>
</dbReference>
<organism evidence="4 5">
    <name type="scientific">Aphanomyces stellatus</name>
    <dbReference type="NCBI Taxonomy" id="120398"/>
    <lineage>
        <taxon>Eukaryota</taxon>
        <taxon>Sar</taxon>
        <taxon>Stramenopiles</taxon>
        <taxon>Oomycota</taxon>
        <taxon>Saprolegniomycetes</taxon>
        <taxon>Saprolegniales</taxon>
        <taxon>Verrucalvaceae</taxon>
        <taxon>Aphanomyces</taxon>
    </lineage>
</organism>
<evidence type="ECO:0000313" key="3">
    <source>
        <dbReference type="EMBL" id="KAF0686714.1"/>
    </source>
</evidence>
<evidence type="ECO:0000313" key="4">
    <source>
        <dbReference type="EMBL" id="VFT98226.1"/>
    </source>
</evidence>
<keyword evidence="1" id="KW-0472">Membrane</keyword>
<keyword evidence="1" id="KW-0812">Transmembrane</keyword>
<feature type="transmembrane region" description="Helical" evidence="1">
    <location>
        <begin position="96"/>
        <end position="117"/>
    </location>
</feature>
<evidence type="ECO:0000256" key="1">
    <source>
        <dbReference type="SAM" id="Phobius"/>
    </source>
</evidence>
<proteinExistence type="predicted"/>